<keyword evidence="1" id="KW-0540">Nuclease</keyword>
<evidence type="ECO:0000256" key="3">
    <source>
        <dbReference type="ARBA" id="ARBA00022801"/>
    </source>
</evidence>
<evidence type="ECO:0000313" key="7">
    <source>
        <dbReference type="Proteomes" id="UP000219440"/>
    </source>
</evidence>
<dbReference type="PROSITE" id="PS50830">
    <property type="entry name" value="TNASE_3"/>
    <property type="match status" value="1"/>
</dbReference>
<accession>A0A2C8ZBD5</accession>
<evidence type="ECO:0000259" key="5">
    <source>
        <dbReference type="PROSITE" id="PS50830"/>
    </source>
</evidence>
<keyword evidence="2 6" id="KW-0255">Endonuclease</keyword>
<name>A0A2C8ZBD5_9MICO</name>
<feature type="domain" description="TNase-like" evidence="5">
    <location>
        <begin position="54"/>
        <end position="181"/>
    </location>
</feature>
<gene>
    <name evidence="6" type="ORF">SAMN06296378_1262</name>
</gene>
<keyword evidence="3" id="KW-0378">Hydrolase</keyword>
<reference evidence="6 7" key="1">
    <citation type="submission" date="2017-09" db="EMBL/GenBank/DDBJ databases">
        <authorList>
            <person name="Ehlers B."/>
            <person name="Leendertz F.H."/>
        </authorList>
    </citation>
    <scope>NUCLEOTIDE SEQUENCE [LARGE SCALE GENOMIC DNA]</scope>
    <source>
        <strain evidence="6 7">CGMCC 1.05381</strain>
    </source>
</reference>
<evidence type="ECO:0000256" key="4">
    <source>
        <dbReference type="SAM" id="MobiDB-lite"/>
    </source>
</evidence>
<evidence type="ECO:0000256" key="1">
    <source>
        <dbReference type="ARBA" id="ARBA00022722"/>
    </source>
</evidence>
<protein>
    <submittedName>
        <fullName evidence="6">Endonuclease YncB, thermonuclease family</fullName>
    </submittedName>
</protein>
<evidence type="ECO:0000313" key="6">
    <source>
        <dbReference type="EMBL" id="SOE61411.1"/>
    </source>
</evidence>
<dbReference type="PANTHER" id="PTHR12302:SF3">
    <property type="entry name" value="SERINE_THREONINE-PROTEIN KINASE 31"/>
    <property type="match status" value="1"/>
</dbReference>
<dbReference type="SMART" id="SM00318">
    <property type="entry name" value="SNc"/>
    <property type="match status" value="1"/>
</dbReference>
<dbReference type="AlphaFoldDB" id="A0A2C8ZBD5"/>
<dbReference type="PANTHER" id="PTHR12302">
    <property type="entry name" value="EBNA2 BINDING PROTEIN P100"/>
    <property type="match status" value="1"/>
</dbReference>
<feature type="compositionally biased region" description="Low complexity" evidence="4">
    <location>
        <begin position="21"/>
        <end position="44"/>
    </location>
</feature>
<dbReference type="EMBL" id="OCST01000002">
    <property type="protein sequence ID" value="SOE61411.1"/>
    <property type="molecule type" value="Genomic_DNA"/>
</dbReference>
<dbReference type="Pfam" id="PF00565">
    <property type="entry name" value="SNase"/>
    <property type="match status" value="1"/>
</dbReference>
<dbReference type="SUPFAM" id="SSF50199">
    <property type="entry name" value="Staphylococcal nuclease"/>
    <property type="match status" value="1"/>
</dbReference>
<keyword evidence="7" id="KW-1185">Reference proteome</keyword>
<dbReference type="GO" id="GO:0016787">
    <property type="term" value="F:hydrolase activity"/>
    <property type="evidence" value="ECO:0007669"/>
    <property type="project" value="UniProtKB-KW"/>
</dbReference>
<sequence>MLLTLIAIVIAVLLARLAGVGTPETSGTPGTSGTSGTLGTTPATRPEASVVPSAATEATVEYVHDGDTLFLTDGRKVRMLGINTPEIGDNLECYGDEATSLLRQLLPKGTNVRVLPDVEPLDKYGRSLLFIYLDDSTNVNLEMLRQGAAEVEMYRPNLLFQAEIEAAEQAAIDSGVGMWGVC</sequence>
<proteinExistence type="predicted"/>
<dbReference type="Gene3D" id="2.40.50.90">
    <property type="match status" value="1"/>
</dbReference>
<dbReference type="InterPro" id="IPR035437">
    <property type="entry name" value="SNase_OB-fold_sf"/>
</dbReference>
<organism evidence="6 7">
    <name type="scientific">Salinibacterium xinjiangense</name>
    <dbReference type="NCBI Taxonomy" id="386302"/>
    <lineage>
        <taxon>Bacteria</taxon>
        <taxon>Bacillati</taxon>
        <taxon>Actinomycetota</taxon>
        <taxon>Actinomycetes</taxon>
        <taxon>Micrococcales</taxon>
        <taxon>Microbacteriaceae</taxon>
        <taxon>Salinibacterium</taxon>
    </lineage>
</organism>
<dbReference type="GO" id="GO:0004519">
    <property type="term" value="F:endonuclease activity"/>
    <property type="evidence" value="ECO:0007669"/>
    <property type="project" value="UniProtKB-KW"/>
</dbReference>
<dbReference type="InterPro" id="IPR016071">
    <property type="entry name" value="Staphylococal_nuclease_OB-fold"/>
</dbReference>
<dbReference type="Proteomes" id="UP000219440">
    <property type="component" value="Unassembled WGS sequence"/>
</dbReference>
<evidence type="ECO:0000256" key="2">
    <source>
        <dbReference type="ARBA" id="ARBA00022759"/>
    </source>
</evidence>
<feature type="region of interest" description="Disordered" evidence="4">
    <location>
        <begin position="21"/>
        <end position="48"/>
    </location>
</feature>